<gene>
    <name evidence="2" type="ORF">AMURIS_04888</name>
</gene>
<keyword evidence="1" id="KW-0472">Membrane</keyword>
<keyword evidence="1" id="KW-1133">Transmembrane helix</keyword>
<feature type="transmembrane region" description="Helical" evidence="1">
    <location>
        <begin position="38"/>
        <end position="63"/>
    </location>
</feature>
<protein>
    <submittedName>
        <fullName evidence="2">Uncharacterized protein</fullName>
    </submittedName>
</protein>
<organism evidence="2 3">
    <name type="scientific">Acetatifactor muris</name>
    <dbReference type="NCBI Taxonomy" id="879566"/>
    <lineage>
        <taxon>Bacteria</taxon>
        <taxon>Bacillati</taxon>
        <taxon>Bacillota</taxon>
        <taxon>Clostridia</taxon>
        <taxon>Lachnospirales</taxon>
        <taxon>Lachnospiraceae</taxon>
        <taxon>Acetatifactor</taxon>
    </lineage>
</organism>
<proteinExistence type="predicted"/>
<dbReference type="RefSeq" id="WP_016230377.1">
    <property type="nucleotide sequence ID" value="NZ_JANJZD010000044.1"/>
</dbReference>
<reference evidence="2 3" key="1">
    <citation type="submission" date="2018-01" db="EMBL/GenBank/DDBJ databases">
        <authorList>
            <person name="Gaut B.S."/>
            <person name="Morton B.R."/>
            <person name="Clegg M.T."/>
            <person name="Duvall M.R."/>
        </authorList>
    </citation>
    <scope>NUCLEOTIDE SEQUENCE [LARGE SCALE GENOMIC DNA]</scope>
    <source>
        <strain evidence="2">GP69</strain>
    </source>
</reference>
<keyword evidence="1" id="KW-0812">Transmembrane</keyword>
<dbReference type="EMBL" id="OFSM01000040">
    <property type="protein sequence ID" value="SOY32135.1"/>
    <property type="molecule type" value="Genomic_DNA"/>
</dbReference>
<name>A0A2K4ZNV7_9FIRM</name>
<feature type="transmembrane region" description="Helical" evidence="1">
    <location>
        <begin position="12"/>
        <end position="32"/>
    </location>
</feature>
<evidence type="ECO:0000313" key="2">
    <source>
        <dbReference type="EMBL" id="SOY32135.1"/>
    </source>
</evidence>
<accession>A0A2K4ZNV7</accession>
<evidence type="ECO:0000313" key="3">
    <source>
        <dbReference type="Proteomes" id="UP000236311"/>
    </source>
</evidence>
<dbReference type="AlphaFoldDB" id="A0A2K4ZNV7"/>
<dbReference type="Proteomes" id="UP000236311">
    <property type="component" value="Unassembled WGS sequence"/>
</dbReference>
<feature type="transmembrane region" description="Helical" evidence="1">
    <location>
        <begin position="70"/>
        <end position="92"/>
    </location>
</feature>
<evidence type="ECO:0000256" key="1">
    <source>
        <dbReference type="SAM" id="Phobius"/>
    </source>
</evidence>
<sequence>MNKLQLNPKKIIIWLCVNYGIFILAFFVLGTLGSEYKVILWINFFLDIAICVMSLVLNIILFFPKHETSLFVKLVLLLITLALAAFTYYAFIMPECGLPSVLFS</sequence>
<dbReference type="OrthoDB" id="2083467at2"/>
<keyword evidence="3" id="KW-1185">Reference proteome</keyword>